<dbReference type="Gene3D" id="1.10.10.10">
    <property type="entry name" value="Winged helix-like DNA-binding domain superfamily/Winged helix DNA-binding domain"/>
    <property type="match status" value="1"/>
</dbReference>
<dbReference type="PANTHER" id="PTHR48111:SF4">
    <property type="entry name" value="DNA-BINDING DUAL TRANSCRIPTIONAL REGULATOR OMPR"/>
    <property type="match status" value="1"/>
</dbReference>
<dbReference type="GO" id="GO:0006355">
    <property type="term" value="P:regulation of DNA-templated transcription"/>
    <property type="evidence" value="ECO:0007669"/>
    <property type="project" value="InterPro"/>
</dbReference>
<keyword evidence="5" id="KW-0804">Transcription</keyword>
<dbReference type="Pfam" id="PF00072">
    <property type="entry name" value="Response_reg"/>
    <property type="match status" value="1"/>
</dbReference>
<organism evidence="10 11">
    <name type="scientific">Devosia litorisediminis</name>
    <dbReference type="NCBI Taxonomy" id="2829817"/>
    <lineage>
        <taxon>Bacteria</taxon>
        <taxon>Pseudomonadati</taxon>
        <taxon>Pseudomonadota</taxon>
        <taxon>Alphaproteobacteria</taxon>
        <taxon>Hyphomicrobiales</taxon>
        <taxon>Devosiaceae</taxon>
        <taxon>Devosia</taxon>
    </lineage>
</organism>
<dbReference type="Proteomes" id="UP000678281">
    <property type="component" value="Unassembled WGS sequence"/>
</dbReference>
<keyword evidence="11" id="KW-1185">Reference proteome</keyword>
<sequence>MRSLGGDWTLAEAFKSGEKPPVIAIVDDDREVSETLSALLKESGFEPIVCASSAEFLALGDPPPVDLALIDLWLRGESGLNLAVHIGKLYALPIVMLTGVGDESDKIIGLETGADDYLMKPFNPRELVARIRAVLRRYGHGLTRAPLSPEHTVGFGDKRIDLHGRLLLDSAGHEIPLTNGEYRLLEYFVRNPARVISRPELLSELGSDMERYVDRTIDVLILRLRRKIEKTPSKPVHLQTRRSQGYFFQLDET</sequence>
<dbReference type="SMART" id="SM00448">
    <property type="entry name" value="REC"/>
    <property type="match status" value="1"/>
</dbReference>
<keyword evidence="3" id="KW-0805">Transcription regulation</keyword>
<feature type="domain" description="Response regulatory" evidence="8">
    <location>
        <begin position="22"/>
        <end position="135"/>
    </location>
</feature>
<dbReference type="PROSITE" id="PS50110">
    <property type="entry name" value="RESPONSE_REGULATORY"/>
    <property type="match status" value="1"/>
</dbReference>
<dbReference type="InterPro" id="IPR039420">
    <property type="entry name" value="WalR-like"/>
</dbReference>
<dbReference type="CDD" id="cd00383">
    <property type="entry name" value="trans_reg_C"/>
    <property type="match status" value="1"/>
</dbReference>
<dbReference type="InterPro" id="IPR001867">
    <property type="entry name" value="OmpR/PhoB-type_DNA-bd"/>
</dbReference>
<dbReference type="Gene3D" id="6.10.250.690">
    <property type="match status" value="1"/>
</dbReference>
<evidence type="ECO:0000259" key="8">
    <source>
        <dbReference type="PROSITE" id="PS50110"/>
    </source>
</evidence>
<feature type="modified residue" description="4-aspartylphosphate" evidence="6">
    <location>
        <position position="71"/>
    </location>
</feature>
<dbReference type="InterPro" id="IPR001789">
    <property type="entry name" value="Sig_transdc_resp-reg_receiver"/>
</dbReference>
<dbReference type="PANTHER" id="PTHR48111">
    <property type="entry name" value="REGULATOR OF RPOS"/>
    <property type="match status" value="1"/>
</dbReference>
<protein>
    <submittedName>
        <fullName evidence="10">Response regulator transcription factor</fullName>
    </submittedName>
</protein>
<evidence type="ECO:0000256" key="1">
    <source>
        <dbReference type="ARBA" id="ARBA00022553"/>
    </source>
</evidence>
<dbReference type="GO" id="GO:0032993">
    <property type="term" value="C:protein-DNA complex"/>
    <property type="evidence" value="ECO:0007669"/>
    <property type="project" value="TreeGrafter"/>
</dbReference>
<dbReference type="GO" id="GO:0000976">
    <property type="term" value="F:transcription cis-regulatory region binding"/>
    <property type="evidence" value="ECO:0007669"/>
    <property type="project" value="TreeGrafter"/>
</dbReference>
<evidence type="ECO:0000256" key="2">
    <source>
        <dbReference type="ARBA" id="ARBA00023012"/>
    </source>
</evidence>
<dbReference type="InterPro" id="IPR016032">
    <property type="entry name" value="Sig_transdc_resp-reg_C-effctor"/>
</dbReference>
<evidence type="ECO:0000259" key="9">
    <source>
        <dbReference type="PROSITE" id="PS51755"/>
    </source>
</evidence>
<keyword evidence="1 6" id="KW-0597">Phosphoprotein</keyword>
<dbReference type="SMART" id="SM00862">
    <property type="entry name" value="Trans_reg_C"/>
    <property type="match status" value="1"/>
</dbReference>
<evidence type="ECO:0000256" key="3">
    <source>
        <dbReference type="ARBA" id="ARBA00023015"/>
    </source>
</evidence>
<reference evidence="10" key="1">
    <citation type="submission" date="2021-04" db="EMBL/GenBank/DDBJ databases">
        <title>Devosia litorisediminis sp. nov., isolated from a sand dune.</title>
        <authorList>
            <person name="Park S."/>
            <person name="Yoon J.-H."/>
        </authorList>
    </citation>
    <scope>NUCLEOTIDE SEQUENCE</scope>
    <source>
        <strain evidence="10">BSSL-BM10</strain>
    </source>
</reference>
<dbReference type="PROSITE" id="PS51755">
    <property type="entry name" value="OMPR_PHOB"/>
    <property type="match status" value="1"/>
</dbReference>
<accession>A0A942E520</accession>
<feature type="DNA-binding region" description="OmpR/PhoB-type" evidence="7">
    <location>
        <begin position="148"/>
        <end position="250"/>
    </location>
</feature>
<dbReference type="SUPFAM" id="SSF46894">
    <property type="entry name" value="C-terminal effector domain of the bipartite response regulators"/>
    <property type="match status" value="1"/>
</dbReference>
<feature type="domain" description="OmpR/PhoB-type" evidence="9">
    <location>
        <begin position="148"/>
        <end position="250"/>
    </location>
</feature>
<dbReference type="GO" id="GO:0005829">
    <property type="term" value="C:cytosol"/>
    <property type="evidence" value="ECO:0007669"/>
    <property type="project" value="TreeGrafter"/>
</dbReference>
<dbReference type="EMBL" id="JAGXTP010000001">
    <property type="protein sequence ID" value="MBS3847586.1"/>
    <property type="molecule type" value="Genomic_DNA"/>
</dbReference>
<dbReference type="Pfam" id="PF00486">
    <property type="entry name" value="Trans_reg_C"/>
    <property type="match status" value="1"/>
</dbReference>
<dbReference type="InterPro" id="IPR011006">
    <property type="entry name" value="CheY-like_superfamily"/>
</dbReference>
<dbReference type="InterPro" id="IPR036388">
    <property type="entry name" value="WH-like_DNA-bd_sf"/>
</dbReference>
<keyword evidence="2" id="KW-0902">Two-component regulatory system</keyword>
<dbReference type="GO" id="GO:0000156">
    <property type="term" value="F:phosphorelay response regulator activity"/>
    <property type="evidence" value="ECO:0007669"/>
    <property type="project" value="TreeGrafter"/>
</dbReference>
<keyword evidence="4 7" id="KW-0238">DNA-binding</keyword>
<dbReference type="SUPFAM" id="SSF52172">
    <property type="entry name" value="CheY-like"/>
    <property type="match status" value="1"/>
</dbReference>
<evidence type="ECO:0000313" key="11">
    <source>
        <dbReference type="Proteomes" id="UP000678281"/>
    </source>
</evidence>
<evidence type="ECO:0000313" key="10">
    <source>
        <dbReference type="EMBL" id="MBS3847586.1"/>
    </source>
</evidence>
<evidence type="ECO:0000256" key="4">
    <source>
        <dbReference type="ARBA" id="ARBA00023125"/>
    </source>
</evidence>
<dbReference type="Gene3D" id="3.40.50.2300">
    <property type="match status" value="1"/>
</dbReference>
<gene>
    <name evidence="10" type="ORF">KD146_02635</name>
</gene>
<name>A0A942E520_9HYPH</name>
<evidence type="ECO:0000256" key="7">
    <source>
        <dbReference type="PROSITE-ProRule" id="PRU01091"/>
    </source>
</evidence>
<proteinExistence type="predicted"/>
<comment type="caution">
    <text evidence="10">The sequence shown here is derived from an EMBL/GenBank/DDBJ whole genome shotgun (WGS) entry which is preliminary data.</text>
</comment>
<evidence type="ECO:0000256" key="6">
    <source>
        <dbReference type="PROSITE-ProRule" id="PRU00169"/>
    </source>
</evidence>
<evidence type="ECO:0000256" key="5">
    <source>
        <dbReference type="ARBA" id="ARBA00023163"/>
    </source>
</evidence>
<dbReference type="AlphaFoldDB" id="A0A942E520"/>